<dbReference type="Proteomes" id="UP000543030">
    <property type="component" value="Unassembled WGS sequence"/>
</dbReference>
<sequence length="289" mass="31397">MHIEIDLAAQSLRLYEETRLLRQYSVSTAAAGIGEQQGSMRTPRGLHTVRALIGHDLPRGSVLRGRRATGEIHTPALGAQFPERDWILSRIIWLSGCQPGFNRLGAVDTLRRYIYIHGTPDDQPMGLPASHGCVRMRNDDVIELFALIRPGIPVLLLENRASGSRHYGSPVPAHAQADLAARLPASAPILPTSPAPGGDRLAWALWRGDGQLQALLHLQPGSGLRVQMAQDADPTAWFALWPAAQQAATLCGWREVRLLLPAGQTAPEGFAAIRSLPGAVLWRCWLAGV</sequence>
<keyword evidence="6 9" id="KW-0133">Cell shape</keyword>
<dbReference type="RefSeq" id="WP_184098413.1">
    <property type="nucleotide sequence ID" value="NZ_JACHHN010000002.1"/>
</dbReference>
<feature type="domain" description="L,D-TPase catalytic" evidence="10">
    <location>
        <begin position="1"/>
        <end position="157"/>
    </location>
</feature>
<keyword evidence="8 9" id="KW-0961">Cell wall biogenesis/degradation</keyword>
<dbReference type="EMBL" id="JACHHN010000002">
    <property type="protein sequence ID" value="MBB5190405.1"/>
    <property type="molecule type" value="Genomic_DNA"/>
</dbReference>
<evidence type="ECO:0000256" key="8">
    <source>
        <dbReference type="ARBA" id="ARBA00023316"/>
    </source>
</evidence>
<protein>
    <recommendedName>
        <fullName evidence="10">L,D-TPase catalytic domain-containing protein</fullName>
    </recommendedName>
</protein>
<dbReference type="GO" id="GO:0071555">
    <property type="term" value="P:cell wall organization"/>
    <property type="evidence" value="ECO:0007669"/>
    <property type="project" value="UniProtKB-UniRule"/>
</dbReference>
<dbReference type="GO" id="GO:0005576">
    <property type="term" value="C:extracellular region"/>
    <property type="evidence" value="ECO:0007669"/>
    <property type="project" value="TreeGrafter"/>
</dbReference>
<dbReference type="GO" id="GO:0071972">
    <property type="term" value="F:peptidoglycan L,D-transpeptidase activity"/>
    <property type="evidence" value="ECO:0007669"/>
    <property type="project" value="TreeGrafter"/>
</dbReference>
<dbReference type="PANTHER" id="PTHR30582:SF24">
    <property type="entry name" value="L,D-TRANSPEPTIDASE ERFK_SRFK-RELATED"/>
    <property type="match status" value="1"/>
</dbReference>
<dbReference type="CDD" id="cd16913">
    <property type="entry name" value="YkuD_like"/>
    <property type="match status" value="1"/>
</dbReference>
<reference evidence="11 12" key="1">
    <citation type="submission" date="2020-08" db="EMBL/GenBank/DDBJ databases">
        <title>Genomic Encyclopedia of Type Strains, Phase IV (KMG-IV): sequencing the most valuable type-strain genomes for metagenomic binning, comparative biology and taxonomic classification.</title>
        <authorList>
            <person name="Goeker M."/>
        </authorList>
    </citation>
    <scope>NUCLEOTIDE SEQUENCE [LARGE SCALE GENOMIC DNA]</scope>
    <source>
        <strain evidence="11 12">DSM 18233</strain>
    </source>
</reference>
<feature type="active site" description="Proton donor/acceptor" evidence="9">
    <location>
        <position position="117"/>
    </location>
</feature>
<comment type="similarity">
    <text evidence="2">Belongs to the YkuD family.</text>
</comment>
<dbReference type="PROSITE" id="PS52029">
    <property type="entry name" value="LD_TPASE"/>
    <property type="match status" value="1"/>
</dbReference>
<dbReference type="GO" id="GO:0008360">
    <property type="term" value="P:regulation of cell shape"/>
    <property type="evidence" value="ECO:0007669"/>
    <property type="project" value="UniProtKB-UniRule"/>
</dbReference>
<dbReference type="PANTHER" id="PTHR30582">
    <property type="entry name" value="L,D-TRANSPEPTIDASE"/>
    <property type="match status" value="1"/>
</dbReference>
<evidence type="ECO:0000259" key="10">
    <source>
        <dbReference type="PROSITE" id="PS52029"/>
    </source>
</evidence>
<keyword evidence="3" id="KW-0328">Glycosyltransferase</keyword>
<dbReference type="InterPro" id="IPR038063">
    <property type="entry name" value="Transpep_catalytic_dom"/>
</dbReference>
<keyword evidence="7 9" id="KW-0573">Peptidoglycan synthesis</keyword>
<name>A0A840RAN2_9NEIS</name>
<dbReference type="InterPro" id="IPR050979">
    <property type="entry name" value="LD-transpeptidase"/>
</dbReference>
<comment type="caution">
    <text evidence="11">The sequence shown here is derived from an EMBL/GenBank/DDBJ whole genome shotgun (WGS) entry which is preliminary data.</text>
</comment>
<dbReference type="UniPathway" id="UPA00219"/>
<evidence type="ECO:0000256" key="5">
    <source>
        <dbReference type="ARBA" id="ARBA00022801"/>
    </source>
</evidence>
<dbReference type="InterPro" id="IPR005490">
    <property type="entry name" value="LD_TPept_cat_dom"/>
</dbReference>
<evidence type="ECO:0000313" key="12">
    <source>
        <dbReference type="Proteomes" id="UP000543030"/>
    </source>
</evidence>
<evidence type="ECO:0000256" key="3">
    <source>
        <dbReference type="ARBA" id="ARBA00022676"/>
    </source>
</evidence>
<evidence type="ECO:0000256" key="4">
    <source>
        <dbReference type="ARBA" id="ARBA00022679"/>
    </source>
</evidence>
<keyword evidence="4" id="KW-0808">Transferase</keyword>
<evidence type="ECO:0000256" key="7">
    <source>
        <dbReference type="ARBA" id="ARBA00022984"/>
    </source>
</evidence>
<dbReference type="GO" id="GO:0016757">
    <property type="term" value="F:glycosyltransferase activity"/>
    <property type="evidence" value="ECO:0007669"/>
    <property type="project" value="UniProtKB-KW"/>
</dbReference>
<keyword evidence="12" id="KW-1185">Reference proteome</keyword>
<comment type="pathway">
    <text evidence="1 9">Cell wall biogenesis; peptidoglycan biosynthesis.</text>
</comment>
<keyword evidence="5" id="KW-0378">Hydrolase</keyword>
<dbReference type="Gene3D" id="2.40.440.10">
    <property type="entry name" value="L,D-transpeptidase catalytic domain-like"/>
    <property type="match status" value="1"/>
</dbReference>
<dbReference type="GO" id="GO:0018104">
    <property type="term" value="P:peptidoglycan-protein cross-linking"/>
    <property type="evidence" value="ECO:0007669"/>
    <property type="project" value="TreeGrafter"/>
</dbReference>
<evidence type="ECO:0000256" key="2">
    <source>
        <dbReference type="ARBA" id="ARBA00005992"/>
    </source>
</evidence>
<feature type="active site" description="Nucleophile" evidence="9">
    <location>
        <position position="133"/>
    </location>
</feature>
<accession>A0A840RAN2</accession>
<evidence type="ECO:0000256" key="9">
    <source>
        <dbReference type="PROSITE-ProRule" id="PRU01373"/>
    </source>
</evidence>
<proteinExistence type="inferred from homology"/>
<evidence type="ECO:0000256" key="1">
    <source>
        <dbReference type="ARBA" id="ARBA00004752"/>
    </source>
</evidence>
<organism evidence="11 12">
    <name type="scientific">Silvimonas terrae</name>
    <dbReference type="NCBI Taxonomy" id="300266"/>
    <lineage>
        <taxon>Bacteria</taxon>
        <taxon>Pseudomonadati</taxon>
        <taxon>Pseudomonadota</taxon>
        <taxon>Betaproteobacteria</taxon>
        <taxon>Neisseriales</taxon>
        <taxon>Chitinibacteraceae</taxon>
        <taxon>Silvimonas</taxon>
    </lineage>
</organism>
<dbReference type="SUPFAM" id="SSF141523">
    <property type="entry name" value="L,D-transpeptidase catalytic domain-like"/>
    <property type="match status" value="1"/>
</dbReference>
<dbReference type="Pfam" id="PF03734">
    <property type="entry name" value="YkuD"/>
    <property type="match status" value="1"/>
</dbReference>
<gene>
    <name evidence="11" type="ORF">HNQ50_001127</name>
</gene>
<evidence type="ECO:0000256" key="6">
    <source>
        <dbReference type="ARBA" id="ARBA00022960"/>
    </source>
</evidence>
<evidence type="ECO:0000313" key="11">
    <source>
        <dbReference type="EMBL" id="MBB5190405.1"/>
    </source>
</evidence>
<dbReference type="AlphaFoldDB" id="A0A840RAN2"/>